<organism evidence="2 3">
    <name type="scientific">Ogataea polymorpha</name>
    <dbReference type="NCBI Taxonomy" id="460523"/>
    <lineage>
        <taxon>Eukaryota</taxon>
        <taxon>Fungi</taxon>
        <taxon>Dikarya</taxon>
        <taxon>Ascomycota</taxon>
        <taxon>Saccharomycotina</taxon>
        <taxon>Pichiomycetes</taxon>
        <taxon>Pichiales</taxon>
        <taxon>Pichiaceae</taxon>
        <taxon>Ogataea</taxon>
    </lineage>
</organism>
<reference evidence="2" key="1">
    <citation type="journal article" date="2021" name="Open Biol.">
        <title>Shared evolutionary footprints suggest mitochondrial oxidative damage underlies multiple complex I losses in fungi.</title>
        <authorList>
            <person name="Schikora-Tamarit M.A."/>
            <person name="Marcet-Houben M."/>
            <person name="Nosek J."/>
            <person name="Gabaldon T."/>
        </authorList>
    </citation>
    <scope>NUCLEOTIDE SEQUENCE</scope>
    <source>
        <strain evidence="2">NCAIM Y.01608</strain>
    </source>
</reference>
<sequence>MLGVASEHLLGLKLLVWGVDIPDSENGQCKVISRVSQHNSVARLELRAHLLRNVQRDWDGPDLASRKTHLVNDRSVVGLVEETGQGRKSSNEDQLEVAQLSVSQRKRLEGGSLGD</sequence>
<name>A0A9P8PKB6_9ASCO</name>
<keyword evidence="1" id="KW-0732">Signal</keyword>
<dbReference type="EMBL" id="JAEUBD010000526">
    <property type="protein sequence ID" value="KAH3673873.1"/>
    <property type="molecule type" value="Genomic_DNA"/>
</dbReference>
<feature type="chain" id="PRO_5040110261" evidence="1">
    <location>
        <begin position="19"/>
        <end position="115"/>
    </location>
</feature>
<evidence type="ECO:0000313" key="2">
    <source>
        <dbReference type="EMBL" id="KAH3673873.1"/>
    </source>
</evidence>
<proteinExistence type="predicted"/>
<gene>
    <name evidence="2" type="ORF">OGATHE_001853</name>
</gene>
<accession>A0A9P8PKB6</accession>
<keyword evidence="3" id="KW-1185">Reference proteome</keyword>
<evidence type="ECO:0000256" key="1">
    <source>
        <dbReference type="SAM" id="SignalP"/>
    </source>
</evidence>
<protein>
    <submittedName>
        <fullName evidence="2">Uncharacterized protein</fullName>
    </submittedName>
</protein>
<evidence type="ECO:0000313" key="3">
    <source>
        <dbReference type="Proteomes" id="UP000788993"/>
    </source>
</evidence>
<comment type="caution">
    <text evidence="2">The sequence shown here is derived from an EMBL/GenBank/DDBJ whole genome shotgun (WGS) entry which is preliminary data.</text>
</comment>
<reference evidence="2" key="2">
    <citation type="submission" date="2021-01" db="EMBL/GenBank/DDBJ databases">
        <authorList>
            <person name="Schikora-Tamarit M.A."/>
        </authorList>
    </citation>
    <scope>NUCLEOTIDE SEQUENCE</scope>
    <source>
        <strain evidence="2">NCAIM Y.01608</strain>
    </source>
</reference>
<dbReference type="AlphaFoldDB" id="A0A9P8PKB6"/>
<feature type="signal peptide" evidence="1">
    <location>
        <begin position="1"/>
        <end position="18"/>
    </location>
</feature>
<dbReference type="Proteomes" id="UP000788993">
    <property type="component" value="Unassembled WGS sequence"/>
</dbReference>